<evidence type="ECO:0000256" key="2">
    <source>
        <dbReference type="ARBA" id="ARBA00038160"/>
    </source>
</evidence>
<dbReference type="PROSITE" id="PS51747">
    <property type="entry name" value="CYT_DCMP_DEAMINASES_2"/>
    <property type="match status" value="1"/>
</dbReference>
<dbReference type="SUPFAM" id="SSF53927">
    <property type="entry name" value="Cytidine deaminase-like"/>
    <property type="match status" value="1"/>
</dbReference>
<dbReference type="Gene3D" id="3.40.140.10">
    <property type="entry name" value="Cytidine Deaminase, domain 2"/>
    <property type="match status" value="1"/>
</dbReference>
<reference evidence="4 5" key="1">
    <citation type="journal article" date="2018" name="Nat. Ecol. Evol.">
        <title>Pezizomycetes genomes reveal the molecular basis of ectomycorrhizal truffle lifestyle.</title>
        <authorList>
            <person name="Murat C."/>
            <person name="Payen T."/>
            <person name="Noel B."/>
            <person name="Kuo A."/>
            <person name="Morin E."/>
            <person name="Chen J."/>
            <person name="Kohler A."/>
            <person name="Krizsan K."/>
            <person name="Balestrini R."/>
            <person name="Da Silva C."/>
            <person name="Montanini B."/>
            <person name="Hainaut M."/>
            <person name="Levati E."/>
            <person name="Barry K.W."/>
            <person name="Belfiori B."/>
            <person name="Cichocki N."/>
            <person name="Clum A."/>
            <person name="Dockter R.B."/>
            <person name="Fauchery L."/>
            <person name="Guy J."/>
            <person name="Iotti M."/>
            <person name="Le Tacon F."/>
            <person name="Lindquist E.A."/>
            <person name="Lipzen A."/>
            <person name="Malagnac F."/>
            <person name="Mello A."/>
            <person name="Molinier V."/>
            <person name="Miyauchi S."/>
            <person name="Poulain J."/>
            <person name="Riccioni C."/>
            <person name="Rubini A."/>
            <person name="Sitrit Y."/>
            <person name="Splivallo R."/>
            <person name="Traeger S."/>
            <person name="Wang M."/>
            <person name="Zifcakova L."/>
            <person name="Wipf D."/>
            <person name="Zambonelli A."/>
            <person name="Paolocci F."/>
            <person name="Nowrousian M."/>
            <person name="Ottonello S."/>
            <person name="Baldrian P."/>
            <person name="Spatafora J.W."/>
            <person name="Henrissat B."/>
            <person name="Nagy L.G."/>
            <person name="Aury J.M."/>
            <person name="Wincker P."/>
            <person name="Grigoriev I.V."/>
            <person name="Bonfante P."/>
            <person name="Martin F.M."/>
        </authorList>
    </citation>
    <scope>NUCLEOTIDE SEQUENCE [LARGE SCALE GENOMIC DNA]</scope>
    <source>
        <strain evidence="4 5">CCBAS932</strain>
    </source>
</reference>
<dbReference type="PANTHER" id="PTHR11079:SF156">
    <property type="entry name" value="INACTIVE TRNA-SPECIFIC ADENOSINE DEAMINASE-LIKE PROTEIN 3-RELATED"/>
    <property type="match status" value="1"/>
</dbReference>
<comment type="similarity">
    <text evidence="2">Belongs to the cytidine and deoxycytidylate deaminase family. ADAT3 subfamily.</text>
</comment>
<dbReference type="InterPro" id="IPR002125">
    <property type="entry name" value="CMP_dCMP_dom"/>
</dbReference>
<evidence type="ECO:0000313" key="4">
    <source>
        <dbReference type="EMBL" id="RPB12466.1"/>
    </source>
</evidence>
<gene>
    <name evidence="4" type="ORF">P167DRAFT_468246</name>
</gene>
<dbReference type="PANTHER" id="PTHR11079">
    <property type="entry name" value="CYTOSINE DEAMINASE FAMILY MEMBER"/>
    <property type="match status" value="1"/>
</dbReference>
<sequence length="346" mass="37666">GKLAPLRTLDELKAAVQTTEIYILPIPAKSVNSVLNSLRELLPESHPLQHLRRLVKPSFLPVSVAEKIPPIATTKSAVMYMLVCPTEAIALPGLQSFLSALPVFTEDGAEGPQISIVPVPSCQPISAAQAQEWSEKYWPTVYKRGNPYGPHPAIVENAANKLGRAGEYIQLARSAGAAVADLDIGEPFGCVIVNPETGEVVAAAGDGRCKGDKEWGNPLNHAVMRAVAMVAQKRLETGEEVMPNNPCRPLTELERTAENEENGENGEGYLCHNMHVYLSHEPCVMCAMALLHSRVGVVVFGQKVPKTGALMAEGEDGEGTGYGLFWRGELNWKFLCWQWVDELHEK</sequence>
<keyword evidence="1" id="KW-0819">tRNA processing</keyword>
<evidence type="ECO:0000256" key="1">
    <source>
        <dbReference type="ARBA" id="ARBA00022694"/>
    </source>
</evidence>
<accession>A0A3N4KPU2</accession>
<dbReference type="CDD" id="cd01285">
    <property type="entry name" value="nucleoside_deaminase"/>
    <property type="match status" value="1"/>
</dbReference>
<feature type="domain" description="CMP/dCMP-type deaminase" evidence="3">
    <location>
        <begin position="163"/>
        <end position="318"/>
    </location>
</feature>
<evidence type="ECO:0000313" key="5">
    <source>
        <dbReference type="Proteomes" id="UP000277580"/>
    </source>
</evidence>
<name>A0A3N4KPU2_9PEZI</name>
<protein>
    <submittedName>
        <fullName evidence="4">Cytidine deaminase-like protein</fullName>
    </submittedName>
</protein>
<dbReference type="EMBL" id="ML119128">
    <property type="protein sequence ID" value="RPB12466.1"/>
    <property type="molecule type" value="Genomic_DNA"/>
</dbReference>
<dbReference type="GO" id="GO:0008033">
    <property type="term" value="P:tRNA processing"/>
    <property type="evidence" value="ECO:0007669"/>
    <property type="project" value="UniProtKB-KW"/>
</dbReference>
<dbReference type="AlphaFoldDB" id="A0A3N4KPU2"/>
<dbReference type="OrthoDB" id="3180714at2759"/>
<dbReference type="GO" id="GO:0005634">
    <property type="term" value="C:nucleus"/>
    <property type="evidence" value="ECO:0007669"/>
    <property type="project" value="TreeGrafter"/>
</dbReference>
<dbReference type="GO" id="GO:0052717">
    <property type="term" value="F:tRNA-specific adenosine-34 deaminase activity"/>
    <property type="evidence" value="ECO:0007669"/>
    <property type="project" value="TreeGrafter"/>
</dbReference>
<feature type="non-terminal residue" evidence="4">
    <location>
        <position position="1"/>
    </location>
</feature>
<proteinExistence type="inferred from homology"/>
<organism evidence="4 5">
    <name type="scientific">Morchella conica CCBAS932</name>
    <dbReference type="NCBI Taxonomy" id="1392247"/>
    <lineage>
        <taxon>Eukaryota</taxon>
        <taxon>Fungi</taxon>
        <taxon>Dikarya</taxon>
        <taxon>Ascomycota</taxon>
        <taxon>Pezizomycotina</taxon>
        <taxon>Pezizomycetes</taxon>
        <taxon>Pezizales</taxon>
        <taxon>Morchellaceae</taxon>
        <taxon>Morchella</taxon>
    </lineage>
</organism>
<feature type="non-terminal residue" evidence="4">
    <location>
        <position position="346"/>
    </location>
</feature>
<dbReference type="InterPro" id="IPR016193">
    <property type="entry name" value="Cytidine_deaminase-like"/>
</dbReference>
<dbReference type="STRING" id="1392247.A0A3N4KPU2"/>
<dbReference type="Pfam" id="PF00383">
    <property type="entry name" value="dCMP_cyt_deam_1"/>
    <property type="match status" value="1"/>
</dbReference>
<keyword evidence="5" id="KW-1185">Reference proteome</keyword>
<dbReference type="GO" id="GO:0005737">
    <property type="term" value="C:cytoplasm"/>
    <property type="evidence" value="ECO:0007669"/>
    <property type="project" value="TreeGrafter"/>
</dbReference>
<dbReference type="InParanoid" id="A0A3N4KPU2"/>
<evidence type="ECO:0000259" key="3">
    <source>
        <dbReference type="PROSITE" id="PS51747"/>
    </source>
</evidence>
<dbReference type="Proteomes" id="UP000277580">
    <property type="component" value="Unassembled WGS sequence"/>
</dbReference>